<dbReference type="SUPFAM" id="SSF55124">
    <property type="entry name" value="Nitrite/Sulfite reductase N-terminal domain-like"/>
    <property type="match status" value="2"/>
</dbReference>
<evidence type="ECO:0000313" key="10">
    <source>
        <dbReference type="Proteomes" id="UP000826462"/>
    </source>
</evidence>
<keyword evidence="1" id="KW-0004">4Fe-4S</keyword>
<dbReference type="InterPro" id="IPR051329">
    <property type="entry name" value="NIR_SIR_4Fe-4S"/>
</dbReference>
<evidence type="ECO:0000256" key="4">
    <source>
        <dbReference type="ARBA" id="ARBA00023002"/>
    </source>
</evidence>
<evidence type="ECO:0000256" key="6">
    <source>
        <dbReference type="ARBA" id="ARBA00023014"/>
    </source>
</evidence>
<evidence type="ECO:0000256" key="5">
    <source>
        <dbReference type="ARBA" id="ARBA00023004"/>
    </source>
</evidence>
<accession>A0ABX8UWY4</accession>
<dbReference type="SUPFAM" id="SSF56014">
    <property type="entry name" value="Nitrite and sulphite reductase 4Fe-4S domain-like"/>
    <property type="match status" value="2"/>
</dbReference>
<evidence type="ECO:0000259" key="7">
    <source>
        <dbReference type="Pfam" id="PF01077"/>
    </source>
</evidence>
<evidence type="ECO:0000259" key="8">
    <source>
        <dbReference type="Pfam" id="PF03460"/>
    </source>
</evidence>
<evidence type="ECO:0000313" key="9">
    <source>
        <dbReference type="EMBL" id="QYD71499.1"/>
    </source>
</evidence>
<dbReference type="Pfam" id="PF01077">
    <property type="entry name" value="NIR_SIR"/>
    <property type="match status" value="1"/>
</dbReference>
<gene>
    <name evidence="9" type="primary">cobG</name>
    <name evidence="9" type="ORF">KZJ38_31275</name>
</gene>
<keyword evidence="6" id="KW-0411">Iron-sulfur</keyword>
<keyword evidence="5" id="KW-0408">Iron</keyword>
<dbReference type="Pfam" id="PF03460">
    <property type="entry name" value="NIR_SIR_ferr"/>
    <property type="match status" value="2"/>
</dbReference>
<sequence length="536" mass="55808">MTGDIRASHPRITYVTSRGRPRSGSLCETGHNTNRATLTPVIDLNHALSAAPTAIGTLRASACPGLLRIVAARDGGICRIRLPGGVLSHDEACAIADAAEAHASGLIELTNRANLQIRGVRADEAHALIERLLAAGLGPRASADDARHATDAPPANPAADDVRNVMLSPTAGCDRAALFDTTGLAAQILTLLQSEARFAALSPKFALLLDGGEQLAMLGHPHDIWLAALQNVDGSGPLFAFGLAGCPPLAPDDLPALGAVRPEHVVELVDALLHAFLDLAAADDMRMRDLLARMPAAAVLSHIGARVAFPLSLPHDASVAAWRRPQAQPSLRFGAHAQRTPGMSYVGGAPPLGRIDAPTLRELAALAQDAGNGTLRVTPWQSVLLPDVRTEAAPAALLRLASLGFACDGAQPFARLIACTGSSGCAKGHADTKADARALATRLPANVEVHLSGCTRSCAAAHPVPFTLLAVAPGRYDLYQRDVANRSDGSDGSIRDSDSATEDASSTGFGHCIAHHLTIEHAADLLERLPRSFTDA</sequence>
<dbReference type="InterPro" id="IPR036136">
    <property type="entry name" value="Nit/Sulf_reduc_fer-like_dom_sf"/>
</dbReference>
<keyword evidence="4 9" id="KW-0560">Oxidoreductase</keyword>
<proteinExistence type="predicted"/>
<dbReference type="InterPro" id="IPR045854">
    <property type="entry name" value="NO2/SO3_Rdtase_4Fe4S_sf"/>
</dbReference>
<organism evidence="9 10">
    <name type="scientific">Paraburkholderia edwinii</name>
    <dbReference type="NCBI Taxonomy" id="2861782"/>
    <lineage>
        <taxon>Bacteria</taxon>
        <taxon>Pseudomonadati</taxon>
        <taxon>Pseudomonadota</taxon>
        <taxon>Betaproteobacteria</taxon>
        <taxon>Burkholderiales</taxon>
        <taxon>Burkholderiaceae</taxon>
        <taxon>Paraburkholderia</taxon>
    </lineage>
</organism>
<dbReference type="NCBIfam" id="TIGR02435">
    <property type="entry name" value="CobG"/>
    <property type="match status" value="1"/>
</dbReference>
<dbReference type="InterPro" id="IPR006067">
    <property type="entry name" value="NO2/SO3_Rdtase_4Fe4S_dom"/>
</dbReference>
<dbReference type="EMBL" id="CP080096">
    <property type="protein sequence ID" value="QYD71499.1"/>
    <property type="molecule type" value="Genomic_DNA"/>
</dbReference>
<dbReference type="GO" id="GO:0043818">
    <property type="term" value="F:precorrin-3B synthase activity"/>
    <property type="evidence" value="ECO:0007669"/>
    <property type="project" value="UniProtKB-EC"/>
</dbReference>
<keyword evidence="2" id="KW-0349">Heme</keyword>
<name>A0ABX8UWY4_9BURK</name>
<dbReference type="InterPro" id="IPR005117">
    <property type="entry name" value="NiRdtase/SiRdtase_haem-b_fer"/>
</dbReference>
<dbReference type="PANTHER" id="PTHR32439:SF9">
    <property type="entry name" value="BLR3264 PROTEIN"/>
    <property type="match status" value="1"/>
</dbReference>
<reference evidence="9 10" key="1">
    <citation type="submission" date="2021-07" db="EMBL/GenBank/DDBJ databases">
        <title>Paraburkholderia edwinii protects Aspergillus sp. from phenazines by acting as a toxin sponge.</title>
        <authorList>
            <person name="Dahlstrom K.M."/>
            <person name="Newman D.K."/>
        </authorList>
    </citation>
    <scope>NUCLEOTIDE SEQUENCE [LARGE SCALE GENOMIC DNA]</scope>
    <source>
        <strain evidence="9 10">Pe01</strain>
    </source>
</reference>
<dbReference type="Gene3D" id="3.90.480.20">
    <property type="match status" value="1"/>
</dbReference>
<keyword evidence="3" id="KW-0479">Metal-binding</keyword>
<feature type="domain" description="Nitrite/Sulfite reductase ferredoxin-like" evidence="8">
    <location>
        <begin position="73"/>
        <end position="134"/>
    </location>
</feature>
<protein>
    <submittedName>
        <fullName evidence="9">Precorrin-3B synthase</fullName>
        <ecNumber evidence="9">1.14.13.83</ecNumber>
    </submittedName>
</protein>
<dbReference type="EC" id="1.14.13.83" evidence="9"/>
<evidence type="ECO:0000256" key="2">
    <source>
        <dbReference type="ARBA" id="ARBA00022617"/>
    </source>
</evidence>
<dbReference type="PANTHER" id="PTHR32439">
    <property type="entry name" value="FERREDOXIN--NITRITE REDUCTASE, CHLOROPLASTIC"/>
    <property type="match status" value="1"/>
</dbReference>
<dbReference type="Gene3D" id="3.90.480.10">
    <property type="entry name" value="Sulfite Reductase Hemoprotein,Domain 2"/>
    <property type="match status" value="1"/>
</dbReference>
<evidence type="ECO:0000256" key="1">
    <source>
        <dbReference type="ARBA" id="ARBA00022485"/>
    </source>
</evidence>
<feature type="domain" description="Nitrite/sulphite reductase 4Fe-4S" evidence="7">
    <location>
        <begin position="159"/>
        <end position="306"/>
    </location>
</feature>
<dbReference type="Gene3D" id="3.30.413.10">
    <property type="entry name" value="Sulfite Reductase Hemoprotein, domain 1"/>
    <property type="match status" value="2"/>
</dbReference>
<keyword evidence="10" id="KW-1185">Reference proteome</keyword>
<evidence type="ECO:0000256" key="3">
    <source>
        <dbReference type="ARBA" id="ARBA00022723"/>
    </source>
</evidence>
<dbReference type="Proteomes" id="UP000826462">
    <property type="component" value="Chromosome 2"/>
</dbReference>
<dbReference type="InterPro" id="IPR012798">
    <property type="entry name" value="Cbl_synth_CobG-like"/>
</dbReference>
<feature type="domain" description="Nitrite/Sulfite reductase ferredoxin-like" evidence="8">
    <location>
        <begin position="336"/>
        <end position="401"/>
    </location>
</feature>